<dbReference type="Gene3D" id="1.10.287.210">
    <property type="match status" value="1"/>
</dbReference>
<evidence type="ECO:0000256" key="15">
    <source>
        <dbReference type="SAM" id="SignalP"/>
    </source>
</evidence>
<proteinExistence type="predicted"/>
<dbReference type="SUPFAM" id="SSF58069">
    <property type="entry name" value="Virus ectodomain"/>
    <property type="match status" value="1"/>
</dbReference>
<keyword evidence="17" id="KW-1185">Reference proteome</keyword>
<evidence type="ECO:0000256" key="1">
    <source>
        <dbReference type="ARBA" id="ARBA00004402"/>
    </source>
</evidence>
<reference evidence="16" key="1">
    <citation type="submission" date="2025-08" db="UniProtKB">
        <authorList>
            <consortium name="Ensembl"/>
        </authorList>
    </citation>
    <scope>IDENTIFICATION</scope>
</reference>
<evidence type="ECO:0000256" key="9">
    <source>
        <dbReference type="ARBA" id="ARBA00023136"/>
    </source>
</evidence>
<keyword evidence="7" id="KW-1043">Host membrane</keyword>
<evidence type="ECO:0000256" key="2">
    <source>
        <dbReference type="ARBA" id="ARBA00004531"/>
    </source>
</evidence>
<evidence type="ECO:0000256" key="5">
    <source>
        <dbReference type="ARBA" id="ARBA00022581"/>
    </source>
</evidence>
<name>A0A3P8U6B0_AMPPE</name>
<dbReference type="Proteomes" id="UP000265080">
    <property type="component" value="Unplaced"/>
</dbReference>
<keyword evidence="5" id="KW-0945">Host-virus interaction</keyword>
<keyword evidence="13" id="KW-0449">Lipoprotein</keyword>
<sequence length="394" mass="44940">MTLSLVRIVRCILWSTVGYAVTTIDNVLEAGTLPHTYSAQTAELYVMIRAPQLHMRAKKLIYSQIANSCLHPYTILLKYGIGEAWSQQQENLCLNDEKVNLQSDSTAVTTYGDPPVVFVGVFNATWWFAGTNKTTYNNSDRFLTIIPNKTPPGMMWQCGGMLYWYLPWNWCGTCTLVYLQPAVTIITDTQLASCTSHAHRIKERDTEEQNPAISEINRFFMTLIPAYGTANLATQVNQLWFSLKNLTDTVLELEGQLETDPELEAVKQMTLQNRMALDLLLAAQGGVCEMVGDHCCTYIPDHKGNYTLIRDKLNAIKQNIMSHQDTWSDFNMSSWFFSGSWRSILIRVCTIILTIFVSLFFYLLVWTQQQLRQFHQFYSRFGKSSTKITGNCSK</sequence>
<evidence type="ECO:0000256" key="4">
    <source>
        <dbReference type="ARBA" id="ARBA00022511"/>
    </source>
</evidence>
<evidence type="ECO:0000256" key="14">
    <source>
        <dbReference type="SAM" id="Phobius"/>
    </source>
</evidence>
<dbReference type="InterPro" id="IPR018154">
    <property type="entry name" value="TLV/ENV_coat_polyprotein"/>
</dbReference>
<evidence type="ECO:0000256" key="13">
    <source>
        <dbReference type="ARBA" id="ARBA00023288"/>
    </source>
</evidence>
<accession>A0A3P8U6B0</accession>
<evidence type="ECO:0000256" key="11">
    <source>
        <dbReference type="ARBA" id="ARBA00023157"/>
    </source>
</evidence>
<keyword evidence="6 14" id="KW-0812">Transmembrane</keyword>
<reference evidence="16" key="2">
    <citation type="submission" date="2025-09" db="UniProtKB">
        <authorList>
            <consortium name="Ensembl"/>
        </authorList>
    </citation>
    <scope>IDENTIFICATION</scope>
</reference>
<evidence type="ECO:0000256" key="8">
    <source>
        <dbReference type="ARBA" id="ARBA00022989"/>
    </source>
</evidence>
<feature type="chain" id="PRO_5018002377" evidence="15">
    <location>
        <begin position="21"/>
        <end position="394"/>
    </location>
</feature>
<feature type="transmembrane region" description="Helical" evidence="14">
    <location>
        <begin position="344"/>
        <end position="365"/>
    </location>
</feature>
<keyword evidence="9 14" id="KW-0472">Membrane</keyword>
<comment type="subcellular location">
    <subcellularLocation>
        <location evidence="1">Host cell membrane</location>
        <topology evidence="1">Single-pass type I membrane protein</topology>
    </subcellularLocation>
    <subcellularLocation>
        <location evidence="2">Host endomembrane system</location>
        <topology evidence="2">Peripheral membrane protein</topology>
    </subcellularLocation>
    <subcellularLocation>
        <location evidence="3">Virion membrane</location>
        <topology evidence="3">Single-pass type I membrane protein</topology>
    </subcellularLocation>
</comment>
<keyword evidence="10" id="KW-0564">Palmitate</keyword>
<evidence type="ECO:0000256" key="3">
    <source>
        <dbReference type="ARBA" id="ARBA00004563"/>
    </source>
</evidence>
<keyword evidence="4" id="KW-1032">Host cell membrane</keyword>
<dbReference type="STRING" id="161767.ENSAPEP00000030858"/>
<dbReference type="Pfam" id="PF00429">
    <property type="entry name" value="TLV_coat"/>
    <property type="match status" value="1"/>
</dbReference>
<keyword evidence="12" id="KW-0325">Glycoprotein</keyword>
<evidence type="ECO:0000313" key="16">
    <source>
        <dbReference type="Ensembl" id="ENSAPEP00000030858.1"/>
    </source>
</evidence>
<evidence type="ECO:0000256" key="10">
    <source>
        <dbReference type="ARBA" id="ARBA00023139"/>
    </source>
</evidence>
<dbReference type="GeneTree" id="ENSGT00940000177238"/>
<organism evidence="16 17">
    <name type="scientific">Amphiprion percula</name>
    <name type="common">Orange clownfish</name>
    <name type="synonym">Lutjanus percula</name>
    <dbReference type="NCBI Taxonomy" id="161767"/>
    <lineage>
        <taxon>Eukaryota</taxon>
        <taxon>Metazoa</taxon>
        <taxon>Chordata</taxon>
        <taxon>Craniata</taxon>
        <taxon>Vertebrata</taxon>
        <taxon>Euteleostomi</taxon>
        <taxon>Actinopterygii</taxon>
        <taxon>Neopterygii</taxon>
        <taxon>Teleostei</taxon>
        <taxon>Neoteleostei</taxon>
        <taxon>Acanthomorphata</taxon>
        <taxon>Ovalentaria</taxon>
        <taxon>Pomacentridae</taxon>
        <taxon>Amphiprion</taxon>
    </lineage>
</organism>
<keyword evidence="15" id="KW-0732">Signal</keyword>
<keyword evidence="11" id="KW-1015">Disulfide bond</keyword>
<evidence type="ECO:0000256" key="6">
    <source>
        <dbReference type="ARBA" id="ARBA00022692"/>
    </source>
</evidence>
<keyword evidence="8 14" id="KW-1133">Transmembrane helix</keyword>
<dbReference type="AlphaFoldDB" id="A0A3P8U6B0"/>
<feature type="signal peptide" evidence="15">
    <location>
        <begin position="1"/>
        <end position="20"/>
    </location>
</feature>
<evidence type="ECO:0000256" key="12">
    <source>
        <dbReference type="ARBA" id="ARBA00023180"/>
    </source>
</evidence>
<dbReference type="Ensembl" id="ENSAPET00000031680.1">
    <property type="protein sequence ID" value="ENSAPEP00000030858.1"/>
    <property type="gene ID" value="ENSAPEG00000021917.1"/>
</dbReference>
<evidence type="ECO:0000313" key="17">
    <source>
        <dbReference type="Proteomes" id="UP000265080"/>
    </source>
</evidence>
<dbReference type="PANTHER" id="PTHR10424:SF81">
    <property type="entry name" value="ERVV2 PROTEIN"/>
    <property type="match status" value="1"/>
</dbReference>
<evidence type="ECO:0000256" key="7">
    <source>
        <dbReference type="ARBA" id="ARBA00022870"/>
    </source>
</evidence>
<dbReference type="PANTHER" id="PTHR10424">
    <property type="entry name" value="VIRAL ENVELOPE PROTEIN"/>
    <property type="match status" value="1"/>
</dbReference>
<protein>
    <submittedName>
        <fullName evidence="16">Uncharacterized protein</fullName>
    </submittedName>
</protein>